<evidence type="ECO:0000313" key="6">
    <source>
        <dbReference type="Proteomes" id="UP000310541"/>
    </source>
</evidence>
<dbReference type="CDD" id="cd02696">
    <property type="entry name" value="MurNAc-LAA"/>
    <property type="match status" value="1"/>
</dbReference>
<comment type="caution">
    <text evidence="5">The sequence shown here is derived from an EMBL/GenBank/DDBJ whole genome shotgun (WGS) entry which is preliminary data.</text>
</comment>
<dbReference type="PROSITE" id="PS51781">
    <property type="entry name" value="SH3B"/>
    <property type="match status" value="1"/>
</dbReference>
<keyword evidence="3" id="KW-0732">Signal</keyword>
<keyword evidence="1" id="KW-0378">Hydrolase</keyword>
<dbReference type="InterPro" id="IPR007253">
    <property type="entry name" value="Cell_wall-bd_2"/>
</dbReference>
<dbReference type="OrthoDB" id="363232at2"/>
<dbReference type="InterPro" id="IPR003646">
    <property type="entry name" value="SH3-like_bac-type"/>
</dbReference>
<accession>A0A4U1MPB1</accession>
<evidence type="ECO:0000259" key="4">
    <source>
        <dbReference type="PROSITE" id="PS51781"/>
    </source>
</evidence>
<organism evidence="5 6">
    <name type="scientific">Guptibacillus hwajinpoensis</name>
    <dbReference type="NCBI Taxonomy" id="208199"/>
    <lineage>
        <taxon>Bacteria</taxon>
        <taxon>Bacillati</taxon>
        <taxon>Bacillota</taxon>
        <taxon>Bacilli</taxon>
        <taxon>Bacillales</taxon>
        <taxon>Guptibacillaceae</taxon>
        <taxon>Guptibacillus</taxon>
    </lineage>
</organism>
<dbReference type="SMART" id="SM00287">
    <property type="entry name" value="SH3b"/>
    <property type="match status" value="1"/>
</dbReference>
<feature type="chain" id="PRO_5038403725" description="SH3b domain-containing protein" evidence="3">
    <location>
        <begin position="22"/>
        <end position="587"/>
    </location>
</feature>
<dbReference type="SMART" id="SM00646">
    <property type="entry name" value="Ami_3"/>
    <property type="match status" value="1"/>
</dbReference>
<dbReference type="Gene3D" id="3.40.50.12090">
    <property type="match status" value="2"/>
</dbReference>
<dbReference type="Proteomes" id="UP000310541">
    <property type="component" value="Unassembled WGS sequence"/>
</dbReference>
<keyword evidence="2" id="KW-0961">Cell wall biogenesis/degradation</keyword>
<evidence type="ECO:0000313" key="5">
    <source>
        <dbReference type="EMBL" id="TKD72555.1"/>
    </source>
</evidence>
<dbReference type="GO" id="GO:0009253">
    <property type="term" value="P:peptidoglycan catabolic process"/>
    <property type="evidence" value="ECO:0007669"/>
    <property type="project" value="InterPro"/>
</dbReference>
<proteinExistence type="predicted"/>
<name>A0A4U1MPB1_9BACL</name>
<gene>
    <name evidence="5" type="ORF">FBF83_07205</name>
</gene>
<dbReference type="GO" id="GO:0071555">
    <property type="term" value="P:cell wall organization"/>
    <property type="evidence" value="ECO:0007669"/>
    <property type="project" value="UniProtKB-KW"/>
</dbReference>
<dbReference type="SUPFAM" id="SSF53187">
    <property type="entry name" value="Zn-dependent exopeptidases"/>
    <property type="match status" value="1"/>
</dbReference>
<evidence type="ECO:0000256" key="2">
    <source>
        <dbReference type="ARBA" id="ARBA00023316"/>
    </source>
</evidence>
<protein>
    <recommendedName>
        <fullName evidence="4">SH3b domain-containing protein</fullName>
    </recommendedName>
</protein>
<sequence length="587" mass="64042">MRRMFTTFIIAVLLFTGMAFPGEPSANNKMERISGDDRISTALEISKKVSPGKLTTSEKAVILTRADMPFDALASSGLVGVKNAPVLLTKPSTLDSRVLNELKRLEAKKVYILGGPTAISQSVENELKKSFTVTRLEGSNRYSTAEAINKEAGLDQSSTAIVVNGNKVADSLSASSVASIKNYPIYLTSNKKAPTLPSTIKTVYLIGGESVLSPDLMKQLEQQGKKVVRLAGQDRFATNIAVNEAFFPSSNSFIVARGTSTQPDREDYPDAVAASSLSEVYNAPVILSHHSTVIPDIESYLSKHASSLMVLGGEAALPSTIVNSYKMKQPPVEEVEEEVVLETAIVTASSLNVRTAPEISGTRIGALLRNTEVSIYGYVGDWAKIKYKEQTAYVHGAYLTKINSNLLKDIKIVVDPGHGDHDPGASRSKLLEKDINLDVSLYLEKKLKAAGATVVMTRRDDTFLELTERSNIANNISADAFVSVHTNAGPEAAHGIETYWYDKYSSAESKALAESIQKRLIEVTDARDRGAKNQSFSVIRQSRMASVLVEVGFLTNDEEYQLLLTQSYREELAEGIYQGVLDYYKKK</sequence>
<dbReference type="Gene3D" id="3.40.630.40">
    <property type="entry name" value="Zn-dependent exopeptidases"/>
    <property type="match status" value="1"/>
</dbReference>
<feature type="signal peptide" evidence="3">
    <location>
        <begin position="1"/>
        <end position="21"/>
    </location>
</feature>
<evidence type="ECO:0000256" key="3">
    <source>
        <dbReference type="SAM" id="SignalP"/>
    </source>
</evidence>
<dbReference type="Pfam" id="PF08239">
    <property type="entry name" value="SH3_3"/>
    <property type="match status" value="1"/>
</dbReference>
<dbReference type="PANTHER" id="PTHR30032:SF1">
    <property type="entry name" value="N-ACETYLMURAMOYL-L-ALANINE AMIDASE LYTC"/>
    <property type="match status" value="1"/>
</dbReference>
<dbReference type="Pfam" id="PF04122">
    <property type="entry name" value="CW_binding_2"/>
    <property type="match status" value="3"/>
</dbReference>
<dbReference type="Pfam" id="PF01520">
    <property type="entry name" value="Amidase_3"/>
    <property type="match status" value="1"/>
</dbReference>
<dbReference type="InterPro" id="IPR002508">
    <property type="entry name" value="MurNAc-LAA_cat"/>
</dbReference>
<dbReference type="PANTHER" id="PTHR30032">
    <property type="entry name" value="N-ACETYLMURAMOYL-L-ALANINE AMIDASE-RELATED"/>
    <property type="match status" value="1"/>
</dbReference>
<dbReference type="GO" id="GO:0008745">
    <property type="term" value="F:N-acetylmuramoyl-L-alanine amidase activity"/>
    <property type="evidence" value="ECO:0007669"/>
    <property type="project" value="InterPro"/>
</dbReference>
<dbReference type="AlphaFoldDB" id="A0A4U1MPB1"/>
<dbReference type="InterPro" id="IPR051922">
    <property type="entry name" value="Bact_Sporulation_Assoc"/>
</dbReference>
<evidence type="ECO:0000256" key="1">
    <source>
        <dbReference type="ARBA" id="ARBA00022801"/>
    </source>
</evidence>
<feature type="domain" description="SH3b" evidence="4">
    <location>
        <begin position="341"/>
        <end position="403"/>
    </location>
</feature>
<dbReference type="EMBL" id="SWFM01000001">
    <property type="protein sequence ID" value="TKD72555.1"/>
    <property type="molecule type" value="Genomic_DNA"/>
</dbReference>
<dbReference type="Gene3D" id="2.30.30.40">
    <property type="entry name" value="SH3 Domains"/>
    <property type="match status" value="1"/>
</dbReference>
<reference evidence="5 6" key="1">
    <citation type="submission" date="2019-04" db="EMBL/GenBank/DDBJ databases">
        <title>Genome sequence of Bacillus hwajinpoensis strain Y2.</title>
        <authorList>
            <person name="Fair J.L."/>
            <person name="Maclea K.S."/>
        </authorList>
    </citation>
    <scope>NUCLEOTIDE SEQUENCE [LARGE SCALE GENOMIC DNA]</scope>
    <source>
        <strain evidence="5 6">Y2</strain>
    </source>
</reference>